<feature type="coiled-coil region" evidence="1">
    <location>
        <begin position="986"/>
        <end position="1048"/>
    </location>
</feature>
<keyword evidence="1" id="KW-0175">Coiled coil</keyword>
<dbReference type="PANTHER" id="PTHR32114">
    <property type="entry name" value="ABC TRANSPORTER ABCH.3"/>
    <property type="match status" value="1"/>
</dbReference>
<evidence type="ECO:0000256" key="1">
    <source>
        <dbReference type="SAM" id="Coils"/>
    </source>
</evidence>
<evidence type="ECO:0000259" key="2">
    <source>
        <dbReference type="Pfam" id="PF13476"/>
    </source>
</evidence>
<keyword evidence="4" id="KW-1185">Reference proteome</keyword>
<dbReference type="InterPro" id="IPR027417">
    <property type="entry name" value="P-loop_NTPase"/>
</dbReference>
<gene>
    <name evidence="3" type="ORF">QO018_005844</name>
</gene>
<keyword evidence="3" id="KW-0378">Hydrolase</keyword>
<reference evidence="3 4" key="1">
    <citation type="submission" date="2023-07" db="EMBL/GenBank/DDBJ databases">
        <title>Genomic Encyclopedia of Type Strains, Phase IV (KMG-IV): sequencing the most valuable type-strain genomes for metagenomic binning, comparative biology and taxonomic classification.</title>
        <authorList>
            <person name="Goeker M."/>
        </authorList>
    </citation>
    <scope>NUCLEOTIDE SEQUENCE [LARGE SCALE GENOMIC DNA]</scope>
    <source>
        <strain evidence="3 4">DSM 19922</strain>
    </source>
</reference>
<proteinExistence type="predicted"/>
<keyword evidence="3" id="KW-0269">Exonuclease</keyword>
<dbReference type="Proteomes" id="UP001244552">
    <property type="component" value="Unassembled WGS sequence"/>
</dbReference>
<dbReference type="EMBL" id="JAUSVU010000034">
    <property type="protein sequence ID" value="MDQ0536946.1"/>
    <property type="molecule type" value="Genomic_DNA"/>
</dbReference>
<evidence type="ECO:0000313" key="3">
    <source>
        <dbReference type="EMBL" id="MDQ0536946.1"/>
    </source>
</evidence>
<evidence type="ECO:0000313" key="4">
    <source>
        <dbReference type="Proteomes" id="UP001244552"/>
    </source>
</evidence>
<sequence length="1253" mass="135132">MRILAVRGANLTSLDGPFAIEFDAAPLRRAGLFAITGPTGAGKSTILDALCLALFDRMPRLPEGRGEMLGPDGDPNSIRTTDVRTILRRGAGHGWAEVDFVGVDGHGYRARWEVRRARQKAQGALQQQSVSLASLDGEKRFGDGKKSVLEEIEKRLGLSFEQFRRAVLLAQGDFATFLKAPARDRSALLELLTGTEIYSRLSIASHERAGAERQDLDRLEAQGGGIGVLGDEDRTALQQDAADAADAVRHGEQTLMQARAALAWHERDAQLAAAEARAAANAEVADRDWHDAEPRRAAAVRLRALQPLRPLLADADRASAEAAEAVDAVARADAMLDTARRAVEDATARHGMARRRFEAACTAQERATPDLDRAADLDGRIAALAGERADTDKAVTMASRRSATLRRAIEDTDIALSAAKADAARLEAWLARQGSFAAVATQWDRWDGALARHGNAMAEREAARGDRSRRERDVEAGTSACEGLETRLAAARDRCAAAGRQVDMLRTEAVPDLDATRTARAGAEQRRDGLQALLATGEARYRVTTDRQAAEAERSRLQTDEIEAEAALHGLGAELLAQRAAVEEADRALQRLLVAQREDVAGLRRRLVADEPCPVCGSDAHPWAGEESTPLARVARDQDHRLAELRDQLTRLVSRQATHEAALQAARRGADALAGRLAMLDREAEDVALRWSEQVAVTGWDSGADGVAGIRGAIGMVQDRLRAIAEDEDRALDHRKRLDAALEGLRREEAAATALSEEGEAARRRLAEGRQALALADAATERAEAGRQAALAELEDALAGEAGWRQRIEEDPDGFRAALARRVTEHRGKAEWLARAAREVERATGERAVQAAELMAAGRAEEEMRSRAADLGGRLEEARTARAALLGGQAVMSVRKQLAEERQAAEALVEKATMMRQDATGRLSAAERDRETRGEAAHRCAAKVEAARLRLDQATAERSVGIEDLRRLLATPESEIAAEERALAILERARGDAALLVAERRRLRADHHAAGRPDLSAEDAAMAAEAVLERLERERDRLGSARGRLEADDANRQRLAGLAAAIEAQKARCELWSRLAQVIGSANGQKMRNFAQSLSLDLLLSHANRHLEDLARRYRLERVAGADLEIQVVDREMGDERRGVHSLSGGELFLVSLALALGLSAMAAGTSGGIGTLFIDEGFGTLDPDSLDVALSCLEALQASGRQVGVISHVPAMVERIGTQIRVVPLGGGRSRVRVEAAAGLTAMVMDEAVAEA</sequence>
<protein>
    <submittedName>
        <fullName evidence="3">Exonuclease SbcC</fullName>
    </submittedName>
</protein>
<comment type="caution">
    <text evidence="3">The sequence shown here is derived from an EMBL/GenBank/DDBJ whole genome shotgun (WGS) entry which is preliminary data.</text>
</comment>
<dbReference type="RefSeq" id="WP_209990481.1">
    <property type="nucleotide sequence ID" value="NZ_JAGINO010000034.1"/>
</dbReference>
<dbReference type="Pfam" id="PF13558">
    <property type="entry name" value="SbcC_Walker_B"/>
    <property type="match status" value="1"/>
</dbReference>
<dbReference type="GO" id="GO:0004527">
    <property type="term" value="F:exonuclease activity"/>
    <property type="evidence" value="ECO:0007669"/>
    <property type="project" value="UniProtKB-KW"/>
</dbReference>
<name>A0ABU0MU43_9PROT</name>
<dbReference type="SUPFAM" id="SSF52540">
    <property type="entry name" value="P-loop containing nucleoside triphosphate hydrolases"/>
    <property type="match status" value="1"/>
</dbReference>
<dbReference type="PANTHER" id="PTHR32114:SF2">
    <property type="entry name" value="ABC TRANSPORTER ABCH.3"/>
    <property type="match status" value="1"/>
</dbReference>
<accession>A0ABU0MU43</accession>
<dbReference type="Gene3D" id="3.40.50.300">
    <property type="entry name" value="P-loop containing nucleotide triphosphate hydrolases"/>
    <property type="match status" value="2"/>
</dbReference>
<feature type="domain" description="Rad50/SbcC-type AAA" evidence="2">
    <location>
        <begin position="18"/>
        <end position="209"/>
    </location>
</feature>
<dbReference type="InterPro" id="IPR038729">
    <property type="entry name" value="Rad50/SbcC_AAA"/>
</dbReference>
<dbReference type="Pfam" id="PF13476">
    <property type="entry name" value="AAA_23"/>
    <property type="match status" value="1"/>
</dbReference>
<keyword evidence="3" id="KW-0540">Nuclease</keyword>
<organism evidence="3 4">
    <name type="scientific">Azospirillum picis</name>
    <dbReference type="NCBI Taxonomy" id="488438"/>
    <lineage>
        <taxon>Bacteria</taxon>
        <taxon>Pseudomonadati</taxon>
        <taxon>Pseudomonadota</taxon>
        <taxon>Alphaproteobacteria</taxon>
        <taxon>Rhodospirillales</taxon>
        <taxon>Azospirillaceae</taxon>
        <taxon>Azospirillum</taxon>
    </lineage>
</organism>